<dbReference type="Gene3D" id="3.90.76.10">
    <property type="entry name" value="Dipeptide-binding Protein, Domain 1"/>
    <property type="match status" value="1"/>
</dbReference>
<organism evidence="4 5">
    <name type="scientific">Aureimonas populi</name>
    <dbReference type="NCBI Taxonomy" id="1701758"/>
    <lineage>
        <taxon>Bacteria</taxon>
        <taxon>Pseudomonadati</taxon>
        <taxon>Pseudomonadota</taxon>
        <taxon>Alphaproteobacteria</taxon>
        <taxon>Hyphomicrobiales</taxon>
        <taxon>Aurantimonadaceae</taxon>
        <taxon>Aureimonas</taxon>
    </lineage>
</organism>
<dbReference type="Proteomes" id="UP001597371">
    <property type="component" value="Unassembled WGS sequence"/>
</dbReference>
<evidence type="ECO:0000256" key="1">
    <source>
        <dbReference type="ARBA" id="ARBA00004418"/>
    </source>
</evidence>
<feature type="domain" description="Solute-binding protein family 5" evidence="3">
    <location>
        <begin position="67"/>
        <end position="433"/>
    </location>
</feature>
<name>A0ABW5CK06_9HYPH</name>
<gene>
    <name evidence="4" type="ORF">ACFSKQ_09185</name>
</gene>
<dbReference type="Pfam" id="PF00496">
    <property type="entry name" value="SBP_bac_5"/>
    <property type="match status" value="1"/>
</dbReference>
<comment type="caution">
    <text evidence="4">The sequence shown here is derived from an EMBL/GenBank/DDBJ whole genome shotgun (WGS) entry which is preliminary data.</text>
</comment>
<dbReference type="InterPro" id="IPR000914">
    <property type="entry name" value="SBP_5_dom"/>
</dbReference>
<protein>
    <submittedName>
        <fullName evidence="4">ABC transporter substrate-binding protein</fullName>
    </submittedName>
</protein>
<dbReference type="PANTHER" id="PTHR30290">
    <property type="entry name" value="PERIPLASMIC BINDING COMPONENT OF ABC TRANSPORTER"/>
    <property type="match status" value="1"/>
</dbReference>
<comment type="subcellular location">
    <subcellularLocation>
        <location evidence="1">Periplasm</location>
    </subcellularLocation>
</comment>
<dbReference type="InterPro" id="IPR039424">
    <property type="entry name" value="SBP_5"/>
</dbReference>
<evidence type="ECO:0000313" key="5">
    <source>
        <dbReference type="Proteomes" id="UP001597371"/>
    </source>
</evidence>
<evidence type="ECO:0000259" key="3">
    <source>
        <dbReference type="Pfam" id="PF00496"/>
    </source>
</evidence>
<evidence type="ECO:0000313" key="4">
    <source>
        <dbReference type="EMBL" id="MFD2237639.1"/>
    </source>
</evidence>
<reference evidence="5" key="1">
    <citation type="journal article" date="2019" name="Int. J. Syst. Evol. Microbiol.">
        <title>The Global Catalogue of Microorganisms (GCM) 10K type strain sequencing project: providing services to taxonomists for standard genome sequencing and annotation.</title>
        <authorList>
            <consortium name="The Broad Institute Genomics Platform"/>
            <consortium name="The Broad Institute Genome Sequencing Center for Infectious Disease"/>
            <person name="Wu L."/>
            <person name="Ma J."/>
        </authorList>
    </citation>
    <scope>NUCLEOTIDE SEQUENCE [LARGE SCALE GENOMIC DNA]</scope>
    <source>
        <strain evidence="5">ZS-35-S2</strain>
    </source>
</reference>
<dbReference type="Gene3D" id="3.10.105.10">
    <property type="entry name" value="Dipeptide-binding Protein, Domain 3"/>
    <property type="match status" value="1"/>
</dbReference>
<evidence type="ECO:0000256" key="2">
    <source>
        <dbReference type="ARBA" id="ARBA00005695"/>
    </source>
</evidence>
<dbReference type="Gene3D" id="3.40.190.10">
    <property type="entry name" value="Periplasmic binding protein-like II"/>
    <property type="match status" value="1"/>
</dbReference>
<dbReference type="EMBL" id="JBHUIJ010000010">
    <property type="protein sequence ID" value="MFD2237639.1"/>
    <property type="molecule type" value="Genomic_DNA"/>
</dbReference>
<proteinExistence type="inferred from homology"/>
<comment type="similarity">
    <text evidence="2">Belongs to the bacterial solute-binding protein 5 family.</text>
</comment>
<dbReference type="PIRSF" id="PIRSF002741">
    <property type="entry name" value="MppA"/>
    <property type="match status" value="1"/>
</dbReference>
<dbReference type="RefSeq" id="WP_209738381.1">
    <property type="nucleotide sequence ID" value="NZ_CP072611.1"/>
</dbReference>
<dbReference type="SUPFAM" id="SSF53850">
    <property type="entry name" value="Periplasmic binding protein-like II"/>
    <property type="match status" value="1"/>
</dbReference>
<accession>A0ABW5CK06</accession>
<sequence>MRLMQTLATLLLGTVMTATPLLADTIRVGIGADMISTNVGVRRDSITDIIMSHVAESLVGVRDDLDVGPALAESWVISEDGRDYTFTLREGALFHNGAPVTAAEVVWSWERMLDPQTEFLCRNWFDGTGTTGIEITGIEAVDERRVRFTLEEPNALFLPRMAHVACLSAIIHPDSVSETGEWIDPIATGPYTIADWRRNQYVELARFERYVPAISETSGYSGAREPLAERVRFLVISDPAAAKSALLAGDVDVLPSLDMDAADEVEAAGFDVSITPTPGQALLLMQTEDPLLSDNRVRRAIAHAINREEAAFFATAGRGAPNPSALAPQSAFFGPEFQETLAYDPDMARQLLAESGYSGEEIRIVTSTRNPALMNSAVAIQGMLQAAGINAQLEVLEWAAHFDRFSRGDYQAMVMSYSARPDPTMALDVFVGDKASRANAVVGNPAIIEAVTESGLIQDRDARREKLLAIHRMLQEDASALNLFNLIQGSASSPELRGYTPWALGTARLWGVSKAD</sequence>
<dbReference type="InterPro" id="IPR030678">
    <property type="entry name" value="Peptide/Ni-bd"/>
</dbReference>
<keyword evidence="5" id="KW-1185">Reference proteome</keyword>